<dbReference type="NCBIfam" id="TIGR00229">
    <property type="entry name" value="sensory_box"/>
    <property type="match status" value="1"/>
</dbReference>
<feature type="domain" description="PAC" evidence="1">
    <location>
        <begin position="79"/>
        <end position="132"/>
    </location>
</feature>
<dbReference type="InterPro" id="IPR000700">
    <property type="entry name" value="PAS-assoc_C"/>
</dbReference>
<dbReference type="CDD" id="cd00130">
    <property type="entry name" value="PAS"/>
    <property type="match status" value="1"/>
</dbReference>
<accession>A0A841R3T7</accession>
<sequence>MSDLIFFKELIFLSEVGSWSINMETGEVDGSIRFWELLGYEKGELEETLDNLKKIHFPSDWEEGWELISEHIKGHSPYYKYEVRYLRKDKSWLPCEVRGIVSERDEEGNPLRFIGYIRDISSEVALRKEIAAYRERDLDRREELETAKQTISELEGIVPICSSCKSIRNDEGYWKELEAYIESHSQAVFSHGLCDSCSEKLYKDKGWFQKFKKRLEEDKG</sequence>
<dbReference type="RefSeq" id="WP_184745222.1">
    <property type="nucleotide sequence ID" value="NZ_JACHGJ010000002.1"/>
</dbReference>
<dbReference type="SUPFAM" id="SSF55785">
    <property type="entry name" value="PYP-like sensor domain (PAS domain)"/>
    <property type="match status" value="1"/>
</dbReference>
<comment type="caution">
    <text evidence="2">The sequence shown here is derived from an EMBL/GenBank/DDBJ whole genome shotgun (WGS) entry which is preliminary data.</text>
</comment>
<name>A0A841R3T7_9SPIO</name>
<dbReference type="Gene3D" id="3.30.450.20">
    <property type="entry name" value="PAS domain"/>
    <property type="match status" value="1"/>
</dbReference>
<dbReference type="Proteomes" id="UP000587760">
    <property type="component" value="Unassembled WGS sequence"/>
</dbReference>
<dbReference type="EMBL" id="JACHGJ010000002">
    <property type="protein sequence ID" value="MBB6479734.1"/>
    <property type="molecule type" value="Genomic_DNA"/>
</dbReference>
<dbReference type="PROSITE" id="PS50113">
    <property type="entry name" value="PAC"/>
    <property type="match status" value="1"/>
</dbReference>
<organism evidence="2 3">
    <name type="scientific">Spirochaeta isovalerica</name>
    <dbReference type="NCBI Taxonomy" id="150"/>
    <lineage>
        <taxon>Bacteria</taxon>
        <taxon>Pseudomonadati</taxon>
        <taxon>Spirochaetota</taxon>
        <taxon>Spirochaetia</taxon>
        <taxon>Spirochaetales</taxon>
        <taxon>Spirochaetaceae</taxon>
        <taxon>Spirochaeta</taxon>
    </lineage>
</organism>
<dbReference type="InterPro" id="IPR001610">
    <property type="entry name" value="PAC"/>
</dbReference>
<dbReference type="InterPro" id="IPR035965">
    <property type="entry name" value="PAS-like_dom_sf"/>
</dbReference>
<dbReference type="InterPro" id="IPR013655">
    <property type="entry name" value="PAS_fold_3"/>
</dbReference>
<evidence type="ECO:0000313" key="2">
    <source>
        <dbReference type="EMBL" id="MBB6479734.1"/>
    </source>
</evidence>
<dbReference type="AlphaFoldDB" id="A0A841R3T7"/>
<dbReference type="Pfam" id="PF08447">
    <property type="entry name" value="PAS_3"/>
    <property type="match status" value="1"/>
</dbReference>
<dbReference type="InterPro" id="IPR000014">
    <property type="entry name" value="PAS"/>
</dbReference>
<keyword evidence="3" id="KW-1185">Reference proteome</keyword>
<dbReference type="SMART" id="SM00086">
    <property type="entry name" value="PAC"/>
    <property type="match status" value="1"/>
</dbReference>
<evidence type="ECO:0000313" key="3">
    <source>
        <dbReference type="Proteomes" id="UP000587760"/>
    </source>
</evidence>
<evidence type="ECO:0000259" key="1">
    <source>
        <dbReference type="PROSITE" id="PS50113"/>
    </source>
</evidence>
<proteinExistence type="predicted"/>
<reference evidence="2 3" key="1">
    <citation type="submission" date="2020-08" db="EMBL/GenBank/DDBJ databases">
        <title>Genomic Encyclopedia of Type Strains, Phase IV (KMG-IV): sequencing the most valuable type-strain genomes for metagenomic binning, comparative biology and taxonomic classification.</title>
        <authorList>
            <person name="Goeker M."/>
        </authorList>
    </citation>
    <scope>NUCLEOTIDE SEQUENCE [LARGE SCALE GENOMIC DNA]</scope>
    <source>
        <strain evidence="2 3">DSM 2461</strain>
    </source>
</reference>
<gene>
    <name evidence="2" type="ORF">HNR50_001392</name>
</gene>
<protein>
    <submittedName>
        <fullName evidence="2">PAS domain S-box-containing protein</fullName>
    </submittedName>
</protein>